<sequence length="308" mass="35656">MSQVHNIAVTGFGEGTNDFYNRVRPSFPPEALNKIYETISSSILTGKHDWKIIEPGSGTGIFSRLLISNSPNYPRFPIGTLISVEPSKGMRDSWIKNLPLPSQEENLDKDTGKPKKVIEVVEGSFDDFSKVKQFGINNDNGNDDNKADAVIIAQAWHWCPDYEKALEEIASYLKPNSPLILIWNLESYIPEWQAKIRESYQPYDLGTPQYYKGWWKKMYETKAYKDLFEEKEDYKTRWSIGLTEDVLIDRQFSKSYLTSAHLSSSDREILETKMRNIIKSAEHEWVDKDNGIFKFQYETDVVILRRKS</sequence>
<evidence type="ECO:0000313" key="2">
    <source>
        <dbReference type="Proteomes" id="UP001355207"/>
    </source>
</evidence>
<dbReference type="EMBL" id="CP144098">
    <property type="protein sequence ID" value="WWC85423.1"/>
    <property type="molecule type" value="Genomic_DNA"/>
</dbReference>
<dbReference type="GeneID" id="91090958"/>
<evidence type="ECO:0008006" key="3">
    <source>
        <dbReference type="Google" id="ProtNLM"/>
    </source>
</evidence>
<name>A0AAX4JM02_9TREE</name>
<dbReference type="AlphaFoldDB" id="A0AAX4JM02"/>
<proteinExistence type="predicted"/>
<gene>
    <name evidence="1" type="ORF">L201_000286</name>
</gene>
<dbReference type="InterPro" id="IPR029063">
    <property type="entry name" value="SAM-dependent_MTases_sf"/>
</dbReference>
<dbReference type="SUPFAM" id="SSF53335">
    <property type="entry name" value="S-adenosyl-L-methionine-dependent methyltransferases"/>
    <property type="match status" value="1"/>
</dbReference>
<dbReference type="RefSeq" id="XP_066072186.1">
    <property type="nucleotide sequence ID" value="XM_066216089.1"/>
</dbReference>
<evidence type="ECO:0000313" key="1">
    <source>
        <dbReference type="EMBL" id="WWC85423.1"/>
    </source>
</evidence>
<accession>A0AAX4JM02</accession>
<protein>
    <recommendedName>
        <fullName evidence="3">Methyltransferase type 11 domain-containing protein</fullName>
    </recommendedName>
</protein>
<reference evidence="1 2" key="1">
    <citation type="submission" date="2024-01" db="EMBL/GenBank/DDBJ databases">
        <title>Comparative genomics of Cryptococcus and Kwoniella reveals pathogenesis evolution and contrasting modes of karyotype evolution via chromosome fusion or intercentromeric recombination.</title>
        <authorList>
            <person name="Coelho M.A."/>
            <person name="David-Palma M."/>
            <person name="Shea T."/>
            <person name="Bowers K."/>
            <person name="McGinley-Smith S."/>
            <person name="Mohammad A.W."/>
            <person name="Gnirke A."/>
            <person name="Yurkov A.M."/>
            <person name="Nowrousian M."/>
            <person name="Sun S."/>
            <person name="Cuomo C.A."/>
            <person name="Heitman J."/>
        </authorList>
    </citation>
    <scope>NUCLEOTIDE SEQUENCE [LARGE SCALE GENOMIC DNA]</scope>
    <source>
        <strain evidence="1 2">CBS 6074</strain>
    </source>
</reference>
<dbReference type="CDD" id="cd02440">
    <property type="entry name" value="AdoMet_MTases"/>
    <property type="match status" value="1"/>
</dbReference>
<organism evidence="1 2">
    <name type="scientific">Kwoniella dendrophila CBS 6074</name>
    <dbReference type="NCBI Taxonomy" id="1295534"/>
    <lineage>
        <taxon>Eukaryota</taxon>
        <taxon>Fungi</taxon>
        <taxon>Dikarya</taxon>
        <taxon>Basidiomycota</taxon>
        <taxon>Agaricomycotina</taxon>
        <taxon>Tremellomycetes</taxon>
        <taxon>Tremellales</taxon>
        <taxon>Cryptococcaceae</taxon>
        <taxon>Kwoniella</taxon>
    </lineage>
</organism>
<dbReference type="Proteomes" id="UP001355207">
    <property type="component" value="Chromosome 1"/>
</dbReference>
<dbReference type="Gene3D" id="3.40.50.150">
    <property type="entry name" value="Vaccinia Virus protein VP39"/>
    <property type="match status" value="1"/>
</dbReference>
<dbReference type="Pfam" id="PF13489">
    <property type="entry name" value="Methyltransf_23"/>
    <property type="match status" value="1"/>
</dbReference>
<keyword evidence="2" id="KW-1185">Reference proteome</keyword>